<dbReference type="Gene3D" id="2.40.128.130">
    <property type="entry name" value="Autotransporter beta-domain"/>
    <property type="match status" value="1"/>
</dbReference>
<dbReference type="GO" id="GO:0009279">
    <property type="term" value="C:cell outer membrane"/>
    <property type="evidence" value="ECO:0007669"/>
    <property type="project" value="InterPro"/>
</dbReference>
<feature type="compositionally biased region" description="Low complexity" evidence="1">
    <location>
        <begin position="34"/>
        <end position="46"/>
    </location>
</feature>
<feature type="compositionally biased region" description="Low complexity" evidence="1">
    <location>
        <begin position="124"/>
        <end position="138"/>
    </location>
</feature>
<keyword evidence="4" id="KW-1185">Reference proteome</keyword>
<evidence type="ECO:0000313" key="4">
    <source>
        <dbReference type="Proteomes" id="UP000539957"/>
    </source>
</evidence>
<protein>
    <submittedName>
        <fullName evidence="3">Copper resistance protein B</fullName>
    </submittedName>
</protein>
<evidence type="ECO:0000313" key="3">
    <source>
        <dbReference type="EMBL" id="MBB4798731.1"/>
    </source>
</evidence>
<feature type="signal peptide" evidence="2">
    <location>
        <begin position="1"/>
        <end position="23"/>
    </location>
</feature>
<name>A0A7W7IQP1_9CAUL</name>
<dbReference type="RefSeq" id="WP_311769947.1">
    <property type="nucleotide sequence ID" value="NZ_JACHKY010000004.1"/>
</dbReference>
<feature type="compositionally biased region" description="Low complexity" evidence="1">
    <location>
        <begin position="239"/>
        <end position="250"/>
    </location>
</feature>
<dbReference type="InterPro" id="IPR007939">
    <property type="entry name" value="Cu-R_B_prcur"/>
</dbReference>
<organism evidence="3 4">
    <name type="scientific">Brevundimonas bullata</name>
    <dbReference type="NCBI Taxonomy" id="13160"/>
    <lineage>
        <taxon>Bacteria</taxon>
        <taxon>Pseudomonadati</taxon>
        <taxon>Pseudomonadota</taxon>
        <taxon>Alphaproteobacteria</taxon>
        <taxon>Caulobacterales</taxon>
        <taxon>Caulobacteraceae</taxon>
        <taxon>Brevundimonas</taxon>
    </lineage>
</organism>
<proteinExistence type="predicted"/>
<keyword evidence="2" id="KW-0732">Signal</keyword>
<dbReference type="GO" id="GO:0005507">
    <property type="term" value="F:copper ion binding"/>
    <property type="evidence" value="ECO:0007669"/>
    <property type="project" value="InterPro"/>
</dbReference>
<dbReference type="Proteomes" id="UP000539957">
    <property type="component" value="Unassembled WGS sequence"/>
</dbReference>
<evidence type="ECO:0000256" key="2">
    <source>
        <dbReference type="SAM" id="SignalP"/>
    </source>
</evidence>
<feature type="chain" id="PRO_5031546801" evidence="2">
    <location>
        <begin position="24"/>
        <end position="556"/>
    </location>
</feature>
<dbReference type="InterPro" id="IPR036709">
    <property type="entry name" value="Autotransporte_beta_dom_sf"/>
</dbReference>
<evidence type="ECO:0000256" key="1">
    <source>
        <dbReference type="SAM" id="MobiDB-lite"/>
    </source>
</evidence>
<dbReference type="SUPFAM" id="SSF103515">
    <property type="entry name" value="Autotransporter"/>
    <property type="match status" value="1"/>
</dbReference>
<reference evidence="3 4" key="1">
    <citation type="submission" date="2020-08" db="EMBL/GenBank/DDBJ databases">
        <title>Functional genomics of gut bacteria from endangered species of beetles.</title>
        <authorList>
            <person name="Carlos-Shanley C."/>
        </authorList>
    </citation>
    <scope>NUCLEOTIDE SEQUENCE [LARGE SCALE GENOMIC DNA]</scope>
    <source>
        <strain evidence="3 4">S00123</strain>
    </source>
</reference>
<sequence length="556" mass="56884">MSRALFAAVAVLPLMLAAGSAVAQSHGGHGGHGAQAAPARPQQARPRPAPKPKPRVAAPQPSRATPPAAAPAQAPAVDPHAGHAMSAAPAAAADPHAGHDMSGMQTAPAPATQVDPHAGHDMSGHAGHGAQPAPAADPHTGHTMSAAPAVAADPHAGHDMSGMQTAPAPATQVDPHAGHDMGSHAGHGDQPAPAADPHAGHTMSAAPAVAADPHAGHDMSGMQMAPATAPAVDPHAGHDMGAAPATAADPHAGHDMSAMQTPAADPHAGHDMGQTPAADPHAGHDMSAMAGGAPNIPTSVDAVGGRMVETPPPAAARAAPAHAADLLFDPAVMAASRKQLLVENGDVRTTAVLIDSIEASFGDGEKSYSWNAQGWTGGDINRFWWKTEGEGAFDGKLHDAEVQALYSRAVAPFWDVQAGVRQDFRPDGDDTTHLTVGVQGVAPYWFEMSAAAFLSTEGDLTARAEAEYDQRLTQKWILQPAVEVAFSASDIPELEIGSGLTSVTAGLRLRYEIRKEFAPYVGVEWSRSFGDTADYAKARGDDVDATRLVVGIKAWF</sequence>
<dbReference type="Pfam" id="PF05275">
    <property type="entry name" value="CopB"/>
    <property type="match status" value="1"/>
</dbReference>
<gene>
    <name evidence="3" type="ORF">HNP32_002485</name>
</gene>
<accession>A0A7W7IQP1</accession>
<dbReference type="EMBL" id="JACHKY010000004">
    <property type="protein sequence ID" value="MBB4798731.1"/>
    <property type="molecule type" value="Genomic_DNA"/>
</dbReference>
<feature type="compositionally biased region" description="Low complexity" evidence="1">
    <location>
        <begin position="55"/>
        <end position="95"/>
    </location>
</feature>
<feature type="region of interest" description="Disordered" evidence="1">
    <location>
        <begin position="23"/>
        <end position="316"/>
    </location>
</feature>
<dbReference type="AlphaFoldDB" id="A0A7W7IQP1"/>
<comment type="caution">
    <text evidence="3">The sequence shown here is derived from an EMBL/GenBank/DDBJ whole genome shotgun (WGS) entry which is preliminary data.</text>
</comment>
<dbReference type="GO" id="GO:0006878">
    <property type="term" value="P:intracellular copper ion homeostasis"/>
    <property type="evidence" value="ECO:0007669"/>
    <property type="project" value="InterPro"/>
</dbReference>